<gene>
    <name evidence="1" type="ORF">LIY65_02320</name>
</gene>
<organism evidence="1 2">
    <name type="scientific">Megamonas funiformis</name>
    <dbReference type="NCBI Taxonomy" id="437897"/>
    <lineage>
        <taxon>Bacteria</taxon>
        <taxon>Bacillati</taxon>
        <taxon>Bacillota</taxon>
        <taxon>Negativicutes</taxon>
        <taxon>Selenomonadales</taxon>
        <taxon>Selenomonadaceae</taxon>
        <taxon>Megamonas</taxon>
    </lineage>
</organism>
<reference evidence="1" key="1">
    <citation type="submission" date="2021-10" db="EMBL/GenBank/DDBJ databases">
        <title>Collection of gut derived symbiotic bacterial strains cultured from healthy donors.</title>
        <authorList>
            <person name="Lin H."/>
            <person name="Littmann E."/>
            <person name="Claire K."/>
            <person name="Pamer E."/>
        </authorList>
    </citation>
    <scope>NUCLEOTIDE SEQUENCE</scope>
    <source>
        <strain evidence="1">MSK.7.16</strain>
    </source>
</reference>
<dbReference type="Pfam" id="PF09719">
    <property type="entry name" value="C_GCAxxG_C_C"/>
    <property type="match status" value="1"/>
</dbReference>
<evidence type="ECO:0000313" key="2">
    <source>
        <dbReference type="Proteomes" id="UP001198190"/>
    </source>
</evidence>
<name>A0AAW4U6Q4_9FIRM</name>
<dbReference type="AlphaFoldDB" id="A0AAW4U6Q4"/>
<accession>A0AAW4U6Q4</accession>
<proteinExistence type="predicted"/>
<evidence type="ECO:0000313" key="1">
    <source>
        <dbReference type="EMBL" id="MCB6827515.1"/>
    </source>
</evidence>
<dbReference type="InterPro" id="IPR010181">
    <property type="entry name" value="CGCAxxGCC_motif"/>
</dbReference>
<protein>
    <submittedName>
        <fullName evidence="1">C-GCAxxG-C-C family protein</fullName>
    </submittedName>
</protein>
<dbReference type="Proteomes" id="UP001198190">
    <property type="component" value="Unassembled WGS sequence"/>
</dbReference>
<dbReference type="EMBL" id="JAJCGD010000004">
    <property type="protein sequence ID" value="MCB6827515.1"/>
    <property type="molecule type" value="Genomic_DNA"/>
</dbReference>
<comment type="caution">
    <text evidence="1">The sequence shown here is derived from an EMBL/GenBank/DDBJ whole genome shotgun (WGS) entry which is preliminary data.</text>
</comment>
<sequence>MENFIDNNYNCCQAIVCAYCEELGLSEYVAFKLTEGFDSGMGGLRDTCGAVTGMFLVISLANSAGDKHLPLKSKFDTYNKFQEVAKLFKEKCGSIYCRDLKNMEKNKILSCEDCVQVADEILKKHYFK</sequence>
<dbReference type="NCBIfam" id="TIGR01909">
    <property type="entry name" value="C_GCAxxG_C_C"/>
    <property type="match status" value="1"/>
</dbReference>